<gene>
    <name evidence="2" type="ORF">H9Q76_01300</name>
</gene>
<dbReference type="InterPro" id="IPR050210">
    <property type="entry name" value="tRNA_Adenine-N(6)_MTase"/>
</dbReference>
<dbReference type="Pfam" id="PF05175">
    <property type="entry name" value="MTS"/>
    <property type="match status" value="1"/>
</dbReference>
<dbReference type="GO" id="GO:0008168">
    <property type="term" value="F:methyltransferase activity"/>
    <property type="evidence" value="ECO:0007669"/>
    <property type="project" value="UniProtKB-KW"/>
</dbReference>
<evidence type="ECO:0000259" key="1">
    <source>
        <dbReference type="Pfam" id="PF05175"/>
    </source>
</evidence>
<dbReference type="InterPro" id="IPR029063">
    <property type="entry name" value="SAM-dependent_MTases_sf"/>
</dbReference>
<proteinExistence type="predicted"/>
<keyword evidence="2" id="KW-0808">Transferase</keyword>
<dbReference type="CDD" id="cd02440">
    <property type="entry name" value="AdoMet_MTases"/>
    <property type="match status" value="1"/>
</dbReference>
<evidence type="ECO:0000313" key="3">
    <source>
        <dbReference type="Proteomes" id="UP000515819"/>
    </source>
</evidence>
<keyword evidence="2" id="KW-0489">Methyltransferase</keyword>
<evidence type="ECO:0000313" key="2">
    <source>
        <dbReference type="EMBL" id="QNL99977.1"/>
    </source>
</evidence>
<dbReference type="KEGG" id="wcp:H9Q76_01300"/>
<reference evidence="2 3" key="1">
    <citation type="submission" date="2020-08" db="EMBL/GenBank/DDBJ databases">
        <authorList>
            <person name="Liu C."/>
            <person name="Sun Q."/>
        </authorList>
    </citation>
    <scope>NUCLEOTIDE SEQUENCE [LARGE SCALE GENOMIC DNA]</scope>
    <source>
        <strain evidence="2 3">NSJ-4</strain>
    </source>
</reference>
<dbReference type="Proteomes" id="UP000515819">
    <property type="component" value="Chromosome"/>
</dbReference>
<dbReference type="PANTHER" id="PTHR47739">
    <property type="entry name" value="TRNA1(VAL) (ADENINE(37)-N6)-METHYLTRANSFERASE"/>
    <property type="match status" value="1"/>
</dbReference>
<accession>A0A7G9FN46</accession>
<name>A0A7G9FN46_9FIRM</name>
<feature type="domain" description="Methyltransferase small" evidence="1">
    <location>
        <begin position="40"/>
        <end position="180"/>
    </location>
</feature>
<dbReference type="Gene3D" id="3.40.50.150">
    <property type="entry name" value="Vaccinia Virus protein VP39"/>
    <property type="match status" value="1"/>
</dbReference>
<dbReference type="RefSeq" id="WP_021984770.1">
    <property type="nucleotide sequence ID" value="NZ_CP060632.1"/>
</dbReference>
<dbReference type="AlphaFoldDB" id="A0A7G9FN46"/>
<dbReference type="InterPro" id="IPR007848">
    <property type="entry name" value="Small_mtfrase_dom"/>
</dbReference>
<dbReference type="SUPFAM" id="SSF53335">
    <property type="entry name" value="S-adenosyl-L-methionine-dependent methyltransferases"/>
    <property type="match status" value="1"/>
</dbReference>
<dbReference type="PANTHER" id="PTHR47739:SF1">
    <property type="entry name" value="TRNA1(VAL) (ADENINE(37)-N6)-METHYLTRANSFERASE"/>
    <property type="match status" value="1"/>
</dbReference>
<dbReference type="GO" id="GO:0032259">
    <property type="term" value="P:methylation"/>
    <property type="evidence" value="ECO:0007669"/>
    <property type="project" value="UniProtKB-KW"/>
</dbReference>
<organism evidence="2 3">
    <name type="scientific">Wujia chipingensis</name>
    <dbReference type="NCBI Taxonomy" id="2763670"/>
    <lineage>
        <taxon>Bacteria</taxon>
        <taxon>Bacillati</taxon>
        <taxon>Bacillota</taxon>
        <taxon>Clostridia</taxon>
        <taxon>Lachnospirales</taxon>
        <taxon>Lachnospiraceae</taxon>
        <taxon>Wujia</taxon>
    </lineage>
</organism>
<sequence>MRTKDEKEKWLKPGERIDDLQCRGYDIIQNKDVFCFGMDAVLLADFATGAPNGSVIDLGTGTGVIPMLMQARGKGRHFTGLEVQAYSADMARRSVQMNGLETEISVVEGDMRQVRELFKPGSFSAVTSNPPYIKGNHGLENENSPKNIARHEILMELLDVIKAAAYLLCEGGTFAMVHKPFRLAEIIRLMSECRIEPKRMCMVQPYADKEPNMVLIEGNKGGRTMLKVEPALVVYNRDGSYTEDLLTRYGDR</sequence>
<keyword evidence="3" id="KW-1185">Reference proteome</keyword>
<dbReference type="EMBL" id="CP060632">
    <property type="protein sequence ID" value="QNL99977.1"/>
    <property type="molecule type" value="Genomic_DNA"/>
</dbReference>
<protein>
    <submittedName>
        <fullName evidence="2">tRNA1(Val) (Adenine(37)-N6)-methyltransferase</fullName>
    </submittedName>
</protein>